<evidence type="ECO:0000313" key="3">
    <source>
        <dbReference type="Proteomes" id="UP000250079"/>
    </source>
</evidence>
<protein>
    <recommendedName>
        <fullName evidence="4">Oligosaccharide repeat unit polymerase</fullName>
    </recommendedName>
</protein>
<feature type="transmembrane region" description="Helical" evidence="1">
    <location>
        <begin position="157"/>
        <end position="173"/>
    </location>
</feature>
<organism evidence="2 3">
    <name type="scientific">Granulosicoccus antarcticus IMCC3135</name>
    <dbReference type="NCBI Taxonomy" id="1192854"/>
    <lineage>
        <taxon>Bacteria</taxon>
        <taxon>Pseudomonadati</taxon>
        <taxon>Pseudomonadota</taxon>
        <taxon>Gammaproteobacteria</taxon>
        <taxon>Chromatiales</taxon>
        <taxon>Granulosicoccaceae</taxon>
        <taxon>Granulosicoccus</taxon>
    </lineage>
</organism>
<dbReference type="AlphaFoldDB" id="A0A2Z2NTM0"/>
<sequence length="384" mass="42984">MAGIAYVLFCGLIFYITRNISRVELKVKYKKAKSILFGVHGSLIFAGAFFAISCWSAIYLGSSFRQVGQALSEVGLLGYLLVIGKMYGGVAILVNYRCVIERSEVFPRSLALALIALSFSVNTQAAIDVILAAGAFVACTHSFRRKLPVSRRLVKKASLILAPILVLAVFIAGKSNKIGFEETMYIVTDIDLLAENFVTRLGYHFYSVSTHVTENMFNFTLSFEAIREVFSVLLFRFGSLVGMSVERPELGTIARMNFMQFSGFYVDRIGTSPSMLGSIFYFPGAGIAIVYYTYFIRFIIYLFWRIMGELQNSWLFTILAILVMTAAVDSSLDALNPLSVGFMRILFLILGGNYIMRRFSNTSNLVMQQRASNLRNIDRKNAHK</sequence>
<reference evidence="2 3" key="1">
    <citation type="submission" date="2016-12" db="EMBL/GenBank/DDBJ databases">
        <authorList>
            <person name="Song W.-J."/>
            <person name="Kurnit D.M."/>
        </authorList>
    </citation>
    <scope>NUCLEOTIDE SEQUENCE [LARGE SCALE GENOMIC DNA]</scope>
    <source>
        <strain evidence="2 3">IMCC3135</strain>
    </source>
</reference>
<keyword evidence="1" id="KW-1133">Transmembrane helix</keyword>
<evidence type="ECO:0000313" key="2">
    <source>
        <dbReference type="EMBL" id="ASJ74613.1"/>
    </source>
</evidence>
<feature type="transmembrane region" description="Helical" evidence="1">
    <location>
        <begin position="338"/>
        <end position="356"/>
    </location>
</feature>
<keyword evidence="1" id="KW-0472">Membrane</keyword>
<keyword evidence="3" id="KW-1185">Reference proteome</keyword>
<feature type="transmembrane region" description="Helical" evidence="1">
    <location>
        <begin position="35"/>
        <end position="58"/>
    </location>
</feature>
<evidence type="ECO:0000256" key="1">
    <source>
        <dbReference type="SAM" id="Phobius"/>
    </source>
</evidence>
<dbReference type="EMBL" id="CP018632">
    <property type="protein sequence ID" value="ASJ74613.1"/>
    <property type="molecule type" value="Genomic_DNA"/>
</dbReference>
<dbReference type="KEGG" id="gai:IMCC3135_22715"/>
<feature type="transmembrane region" description="Helical" evidence="1">
    <location>
        <begin position="6"/>
        <end position="23"/>
    </location>
</feature>
<name>A0A2Z2NTM0_9GAMM</name>
<accession>A0A2Z2NTM0</accession>
<evidence type="ECO:0008006" key="4">
    <source>
        <dbReference type="Google" id="ProtNLM"/>
    </source>
</evidence>
<feature type="transmembrane region" description="Helical" evidence="1">
    <location>
        <begin position="78"/>
        <end position="98"/>
    </location>
</feature>
<feature type="transmembrane region" description="Helical" evidence="1">
    <location>
        <begin position="280"/>
        <end position="302"/>
    </location>
</feature>
<gene>
    <name evidence="2" type="ORF">IMCC3135_22715</name>
</gene>
<dbReference type="Proteomes" id="UP000250079">
    <property type="component" value="Chromosome"/>
</dbReference>
<proteinExistence type="predicted"/>
<feature type="transmembrane region" description="Helical" evidence="1">
    <location>
        <begin position="314"/>
        <end position="332"/>
    </location>
</feature>
<keyword evidence="1" id="KW-0812">Transmembrane</keyword>